<dbReference type="Proteomes" id="UP000001396">
    <property type="component" value="Unassembled WGS sequence"/>
</dbReference>
<sequence length="427" mass="48491">MANNKPRNLRIVIAEAKELKANNTLAGASDPFTVLKFKSTTYKTDVIKNTLTPLWNYIVDLQNVEDNDNLDFEVFDWERIGSNKSIGKECRSSIQAGEYKVEYSITFYADTVNLPDECKVKPIRVVNIEDTNYKSTALPISLNTSKSPLTGGTIELSVSAPKNCYSPGEDIELDVRVVNKSKKTIKRVDFSLRKREEHNDVKTVPLKIASATKQFISKVYAGGTISQPMAFELPNNLIPSTFSKGMLRLEYELWVQLDIPNCVDLYLHVPINVVFRDPTLVFPPNSLTECSQIPNYIKDWNDRHVYSWLLLKMNAPPAIVAEFDRFNIQGCDIMTFDDALLERFCSGAADKSLEILNALRMEKYRCEGVRLMLKSIQLPHIVSDFENQCITTETLGSLTDQDLREMNIKIGDRKKILAAIQSMMRKH</sequence>
<accession>D3B7T7</accession>
<evidence type="ECO:0000313" key="5">
    <source>
        <dbReference type="Proteomes" id="UP000001396"/>
    </source>
</evidence>
<dbReference type="InterPro" id="IPR000008">
    <property type="entry name" value="C2_dom"/>
</dbReference>
<dbReference type="PROSITE" id="PS50004">
    <property type="entry name" value="C2"/>
    <property type="match status" value="1"/>
</dbReference>
<dbReference type="PANTHER" id="PTHR45911">
    <property type="entry name" value="C2 DOMAIN-CONTAINING PROTEIN"/>
    <property type="match status" value="1"/>
</dbReference>
<dbReference type="GO" id="GO:0005509">
    <property type="term" value="F:calcium ion binding"/>
    <property type="evidence" value="ECO:0007669"/>
    <property type="project" value="TreeGrafter"/>
</dbReference>
<comment type="caution">
    <text evidence="4">The sequence shown here is derived from an EMBL/GenBank/DDBJ whole genome shotgun (WGS) entry which is preliminary data.</text>
</comment>
<dbReference type="Gene3D" id="2.60.40.150">
    <property type="entry name" value="C2 domain"/>
    <property type="match status" value="1"/>
</dbReference>
<dbReference type="STRING" id="670386.D3B7T7"/>
<dbReference type="GO" id="GO:0016020">
    <property type="term" value="C:membrane"/>
    <property type="evidence" value="ECO:0007669"/>
    <property type="project" value="TreeGrafter"/>
</dbReference>
<evidence type="ECO:0000259" key="3">
    <source>
        <dbReference type="PROSITE" id="PS50004"/>
    </source>
</evidence>
<gene>
    <name evidence="4" type="primary">adcC</name>
    <name evidence="4" type="ORF">PPL_04525</name>
</gene>
<dbReference type="InterPro" id="IPR001660">
    <property type="entry name" value="SAM"/>
</dbReference>
<organism evidence="4 5">
    <name type="scientific">Heterostelium pallidum (strain ATCC 26659 / Pp 5 / PN500)</name>
    <name type="common">Cellular slime mold</name>
    <name type="synonym">Polysphondylium pallidum</name>
    <dbReference type="NCBI Taxonomy" id="670386"/>
    <lineage>
        <taxon>Eukaryota</taxon>
        <taxon>Amoebozoa</taxon>
        <taxon>Evosea</taxon>
        <taxon>Eumycetozoa</taxon>
        <taxon>Dictyostelia</taxon>
        <taxon>Acytosteliales</taxon>
        <taxon>Acytosteliaceae</taxon>
        <taxon>Heterostelium</taxon>
    </lineage>
</organism>
<keyword evidence="2" id="KW-0106">Calcium</keyword>
<dbReference type="SMART" id="SM00239">
    <property type="entry name" value="C2"/>
    <property type="match status" value="1"/>
</dbReference>
<dbReference type="Pfam" id="PF00536">
    <property type="entry name" value="SAM_1"/>
    <property type="match status" value="1"/>
</dbReference>
<proteinExistence type="predicted"/>
<feature type="domain" description="C2" evidence="3">
    <location>
        <begin position="1"/>
        <end position="107"/>
    </location>
</feature>
<dbReference type="SUPFAM" id="SSF81296">
    <property type="entry name" value="E set domains"/>
    <property type="match status" value="1"/>
</dbReference>
<dbReference type="SMART" id="SM00454">
    <property type="entry name" value="SAM"/>
    <property type="match status" value="1"/>
</dbReference>
<dbReference type="SUPFAM" id="SSF49562">
    <property type="entry name" value="C2 domain (Calcium/lipid-binding domain, CaLB)"/>
    <property type="match status" value="1"/>
</dbReference>
<evidence type="ECO:0000256" key="1">
    <source>
        <dbReference type="ARBA" id="ARBA00022723"/>
    </source>
</evidence>
<dbReference type="RefSeq" id="XP_020434947.1">
    <property type="nucleotide sequence ID" value="XM_020575427.1"/>
</dbReference>
<dbReference type="InterPro" id="IPR013761">
    <property type="entry name" value="SAM/pointed_sf"/>
</dbReference>
<dbReference type="InParanoid" id="D3B7T7"/>
<evidence type="ECO:0000256" key="2">
    <source>
        <dbReference type="ARBA" id="ARBA00022837"/>
    </source>
</evidence>
<dbReference type="Gene3D" id="2.60.40.640">
    <property type="match status" value="1"/>
</dbReference>
<name>D3B7T7_HETP5</name>
<dbReference type="CDD" id="cd00030">
    <property type="entry name" value="C2"/>
    <property type="match status" value="1"/>
</dbReference>
<protein>
    <submittedName>
        <fullName evidence="4">SAM domain-containing protein</fullName>
    </submittedName>
</protein>
<keyword evidence="1" id="KW-0479">Metal-binding</keyword>
<dbReference type="InterPro" id="IPR035892">
    <property type="entry name" value="C2_domain_sf"/>
</dbReference>
<dbReference type="PANTHER" id="PTHR45911:SF4">
    <property type="entry name" value="MULTIPLE C2 AND TRANSMEMBRANE DOMAIN-CONTAINING PROTEIN"/>
    <property type="match status" value="1"/>
</dbReference>
<evidence type="ECO:0000313" key="4">
    <source>
        <dbReference type="EMBL" id="EFA82830.1"/>
    </source>
</evidence>
<dbReference type="EMBL" id="ADBJ01000018">
    <property type="protein sequence ID" value="EFA82830.1"/>
    <property type="molecule type" value="Genomic_DNA"/>
</dbReference>
<dbReference type="GeneID" id="31360012"/>
<dbReference type="Gene3D" id="1.10.150.50">
    <property type="entry name" value="Transcription Factor, Ets-1"/>
    <property type="match status" value="1"/>
</dbReference>
<dbReference type="Pfam" id="PF00168">
    <property type="entry name" value="C2"/>
    <property type="match status" value="1"/>
</dbReference>
<dbReference type="InterPro" id="IPR014752">
    <property type="entry name" value="Arrestin-like_C"/>
</dbReference>
<dbReference type="Pfam" id="PF02752">
    <property type="entry name" value="Arrestin_C"/>
    <property type="match status" value="1"/>
</dbReference>
<reference evidence="4 5" key="1">
    <citation type="journal article" date="2011" name="Genome Res.">
        <title>Phylogeny-wide analysis of social amoeba genomes highlights ancient origins for complex intercellular communication.</title>
        <authorList>
            <person name="Heidel A.J."/>
            <person name="Lawal H.M."/>
            <person name="Felder M."/>
            <person name="Schilde C."/>
            <person name="Helps N.R."/>
            <person name="Tunggal B."/>
            <person name="Rivero F."/>
            <person name="John U."/>
            <person name="Schleicher M."/>
            <person name="Eichinger L."/>
            <person name="Platzer M."/>
            <person name="Noegel A.A."/>
            <person name="Schaap P."/>
            <person name="Gloeckner G."/>
        </authorList>
    </citation>
    <scope>NUCLEOTIDE SEQUENCE [LARGE SCALE GENOMIC DNA]</scope>
    <source>
        <strain evidence="5">ATCC 26659 / Pp 5 / PN500</strain>
    </source>
</reference>
<dbReference type="InterPro" id="IPR014756">
    <property type="entry name" value="Ig_E-set"/>
</dbReference>
<dbReference type="CDD" id="cd09487">
    <property type="entry name" value="SAM_superfamily"/>
    <property type="match status" value="1"/>
</dbReference>
<dbReference type="SMART" id="SM01017">
    <property type="entry name" value="Arrestin_C"/>
    <property type="match status" value="1"/>
</dbReference>
<dbReference type="InterPro" id="IPR011022">
    <property type="entry name" value="Arrestin_C-like"/>
</dbReference>
<keyword evidence="5" id="KW-1185">Reference proteome</keyword>
<dbReference type="AlphaFoldDB" id="D3B7T7"/>
<dbReference type="SUPFAM" id="SSF47769">
    <property type="entry name" value="SAM/Pointed domain"/>
    <property type="match status" value="2"/>
</dbReference>